<keyword evidence="4" id="KW-1185">Reference proteome</keyword>
<evidence type="ECO:0000313" key="3">
    <source>
        <dbReference type="EMBL" id="TVX97313.1"/>
    </source>
</evidence>
<reference evidence="3 4" key="1">
    <citation type="submission" date="2019-07" db="EMBL/GenBank/DDBJ databases">
        <authorList>
            <person name="Kim J."/>
        </authorList>
    </citation>
    <scope>NUCLEOTIDE SEQUENCE [LARGE SCALE GENOMIC DNA]</scope>
    <source>
        <strain evidence="3 4">G13</strain>
    </source>
</reference>
<dbReference type="RefSeq" id="WP_144705178.1">
    <property type="nucleotide sequence ID" value="NZ_VNJJ01000012.1"/>
</dbReference>
<evidence type="ECO:0000256" key="1">
    <source>
        <dbReference type="SAM" id="SignalP"/>
    </source>
</evidence>
<dbReference type="PROSITE" id="PS51257">
    <property type="entry name" value="PROKAR_LIPOPROTEIN"/>
    <property type="match status" value="1"/>
</dbReference>
<evidence type="ECO:0000259" key="2">
    <source>
        <dbReference type="SMART" id="SM00909"/>
    </source>
</evidence>
<dbReference type="EMBL" id="VNJJ01000012">
    <property type="protein sequence ID" value="TVX97313.1"/>
    <property type="molecule type" value="Genomic_DNA"/>
</dbReference>
<dbReference type="Pfam" id="PF10646">
    <property type="entry name" value="Germane"/>
    <property type="match status" value="2"/>
</dbReference>
<dbReference type="OrthoDB" id="1715058at2"/>
<name>A0A559JBS8_9BACL</name>
<proteinExistence type="predicted"/>
<organism evidence="3 4">
    <name type="scientific">Cohnella terricola</name>
    <dbReference type="NCBI Taxonomy" id="1289167"/>
    <lineage>
        <taxon>Bacteria</taxon>
        <taxon>Bacillati</taxon>
        <taxon>Bacillota</taxon>
        <taxon>Bacilli</taxon>
        <taxon>Bacillales</taxon>
        <taxon>Paenibacillaceae</taxon>
        <taxon>Cohnella</taxon>
    </lineage>
</organism>
<dbReference type="SMART" id="SM00909">
    <property type="entry name" value="Germane"/>
    <property type="match status" value="2"/>
</dbReference>
<feature type="signal peptide" evidence="1">
    <location>
        <begin position="1"/>
        <end position="28"/>
    </location>
</feature>
<evidence type="ECO:0000313" key="4">
    <source>
        <dbReference type="Proteomes" id="UP000316330"/>
    </source>
</evidence>
<dbReference type="InterPro" id="IPR019606">
    <property type="entry name" value="GerMN"/>
</dbReference>
<feature type="domain" description="GerMN" evidence="2">
    <location>
        <begin position="97"/>
        <end position="189"/>
    </location>
</feature>
<comment type="caution">
    <text evidence="3">The sequence shown here is derived from an EMBL/GenBank/DDBJ whole genome shotgun (WGS) entry which is preliminary data.</text>
</comment>
<dbReference type="Proteomes" id="UP000316330">
    <property type="component" value="Unassembled WGS sequence"/>
</dbReference>
<feature type="domain" description="GerMN" evidence="2">
    <location>
        <begin position="250"/>
        <end position="336"/>
    </location>
</feature>
<accession>A0A559JBS8</accession>
<dbReference type="AlphaFoldDB" id="A0A559JBS8"/>
<feature type="chain" id="PRO_5038733683" description="GerMN domain-containing protein" evidence="1">
    <location>
        <begin position="29"/>
        <end position="356"/>
    </location>
</feature>
<protein>
    <recommendedName>
        <fullName evidence="2">GerMN domain-containing protein</fullName>
    </recommendedName>
</protein>
<keyword evidence="1" id="KW-0732">Signal</keyword>
<gene>
    <name evidence="3" type="ORF">FPZ45_18405</name>
</gene>
<sequence length="356" mass="38424">MRTKWLQGRRTRKWLLLALLFPALSACSLGKPADRSSSASIDPPPLNLEEAWMQDSAESTTMNGNDMVTVYLMDRNGYLAPMSLREEGSLSATTSSAEKAIAWMTVNKQLADQLPPGFTAVLPEGTKVSSVTENKAERTISVDFTAPFPGIAASRERKVIEALVWTLTELPGIDKVMLSVGGKPIRSLPSSGLPVDTVLTRGLGINVEKAKDVQPTYSMGVTLYFSSQTAEGEGYFVPVTRLINRQADPAKAALEQLIIGPQNVKTLKPVLAPNLAVEKLSLLADTVNVALKDDDLTPKSPVSSDMMEALVLTLTEATGAPQVSVVMNGDDSFTDSADRSYERPVIRPAYVNVLSR</sequence>